<dbReference type="EMBL" id="HG994584">
    <property type="protein sequence ID" value="CAF2955280.1"/>
    <property type="molecule type" value="Genomic_DNA"/>
</dbReference>
<reference evidence="1" key="1">
    <citation type="submission" date="2021-02" db="EMBL/GenBank/DDBJ databases">
        <authorList>
            <person name="Bekaert M."/>
        </authorList>
    </citation>
    <scope>NUCLEOTIDE SEQUENCE</scope>
    <source>
        <strain evidence="1">IoA-00</strain>
    </source>
</reference>
<protein>
    <submittedName>
        <fullName evidence="1">(salmon louse) hypothetical protein</fullName>
    </submittedName>
</protein>
<dbReference type="GO" id="GO:0003676">
    <property type="term" value="F:nucleic acid binding"/>
    <property type="evidence" value="ECO:0007669"/>
    <property type="project" value="InterPro"/>
</dbReference>
<evidence type="ECO:0000313" key="2">
    <source>
        <dbReference type="Proteomes" id="UP000675881"/>
    </source>
</evidence>
<evidence type="ECO:0000313" key="1">
    <source>
        <dbReference type="EMBL" id="CAF2955280.1"/>
    </source>
</evidence>
<dbReference type="OrthoDB" id="6377204at2759"/>
<gene>
    <name evidence="1" type="ORF">LSAA_10445</name>
</gene>
<dbReference type="InterPro" id="IPR004875">
    <property type="entry name" value="DDE_SF_endonuclease_dom"/>
</dbReference>
<keyword evidence="2" id="KW-1185">Reference proteome</keyword>
<sequence length="264" mass="28869">MTSEERLANLGNPYHGLVPGKYMELAYEFGKGSHISMPDSWTTNSVAGKENGETGFITVQAPPTVVSQVGKKQVGDVTSGEKGHLVTVLCTINAGGSAVPPFHVFPWIKVNPAFLNGALPGEEAAATKYAITTTKDNVILILTLPPHTSHRLQPLDRTVYGRMKQCYNNAWDDWLESHPGRGIITYRIAELLLLHQIELESQHQSVPRFAEECGGPLVQSGDRLQKPDVVAVLGAHPQVQKVLCLASKERYDLITFSHLLLTPT</sequence>
<proteinExistence type="predicted"/>
<dbReference type="AlphaFoldDB" id="A0A7R8CWQ8"/>
<dbReference type="Pfam" id="PF03184">
    <property type="entry name" value="DDE_1"/>
    <property type="match status" value="1"/>
</dbReference>
<organism evidence="1 2">
    <name type="scientific">Lepeophtheirus salmonis</name>
    <name type="common">Salmon louse</name>
    <name type="synonym">Caligus salmonis</name>
    <dbReference type="NCBI Taxonomy" id="72036"/>
    <lineage>
        <taxon>Eukaryota</taxon>
        <taxon>Metazoa</taxon>
        <taxon>Ecdysozoa</taxon>
        <taxon>Arthropoda</taxon>
        <taxon>Crustacea</taxon>
        <taxon>Multicrustacea</taxon>
        <taxon>Hexanauplia</taxon>
        <taxon>Copepoda</taxon>
        <taxon>Siphonostomatoida</taxon>
        <taxon>Caligidae</taxon>
        <taxon>Lepeophtheirus</taxon>
    </lineage>
</organism>
<name>A0A7R8CWQ8_LEPSM</name>
<dbReference type="Proteomes" id="UP000675881">
    <property type="component" value="Chromosome 5"/>
</dbReference>
<accession>A0A7R8CWQ8</accession>